<feature type="transmembrane region" description="Helical" evidence="1">
    <location>
        <begin position="94"/>
        <end position="114"/>
    </location>
</feature>
<reference evidence="2" key="1">
    <citation type="journal article" date="2019" name="Environ. Microbiol.">
        <title>Fungal ecological strategies reflected in gene transcription - a case study of two litter decomposers.</title>
        <authorList>
            <person name="Barbi F."/>
            <person name="Kohler A."/>
            <person name="Barry K."/>
            <person name="Baskaran P."/>
            <person name="Daum C."/>
            <person name="Fauchery L."/>
            <person name="Ihrmark K."/>
            <person name="Kuo A."/>
            <person name="LaButti K."/>
            <person name="Lipzen A."/>
            <person name="Morin E."/>
            <person name="Grigoriev I.V."/>
            <person name="Henrissat B."/>
            <person name="Lindahl B."/>
            <person name="Martin F."/>
        </authorList>
    </citation>
    <scope>NUCLEOTIDE SEQUENCE</scope>
    <source>
        <strain evidence="2">JB14</strain>
    </source>
</reference>
<feature type="transmembrane region" description="Helical" evidence="1">
    <location>
        <begin position="68"/>
        <end position="87"/>
    </location>
</feature>
<dbReference type="EMBL" id="ML769473">
    <property type="protein sequence ID" value="KAE9399115.1"/>
    <property type="molecule type" value="Genomic_DNA"/>
</dbReference>
<feature type="transmembrane region" description="Helical" evidence="1">
    <location>
        <begin position="21"/>
        <end position="48"/>
    </location>
</feature>
<keyword evidence="3" id="KW-1185">Reference proteome</keyword>
<dbReference type="AlphaFoldDB" id="A0A6A4HQR2"/>
<feature type="transmembrane region" description="Helical" evidence="1">
    <location>
        <begin position="154"/>
        <end position="172"/>
    </location>
</feature>
<dbReference type="OrthoDB" id="3174319at2759"/>
<proteinExistence type="predicted"/>
<evidence type="ECO:0000256" key="1">
    <source>
        <dbReference type="SAM" id="Phobius"/>
    </source>
</evidence>
<evidence type="ECO:0000313" key="2">
    <source>
        <dbReference type="EMBL" id="KAE9399115.1"/>
    </source>
</evidence>
<sequence>MAFIISMYIILKKENNGWAHKALIALLLVGAMMVVLTTCANIAANLLLVKFSLVVSLSGGFIEQEMAANLKTIFLIADTAIVWRAWALWVENRLVKWTLFIILLGDIGSLWSYFPAYNLLAITIADSVVDTEGSITSSDLNTVTLDWLSTVLNFKVNVVATLLIAYQAWTYYQSTRAILHNKKTQVETILLLMVESGAIFGVVQCRHKSSCSYHSDTNRKHLRA</sequence>
<dbReference type="Proteomes" id="UP000799118">
    <property type="component" value="Unassembled WGS sequence"/>
</dbReference>
<keyword evidence="1" id="KW-0812">Transmembrane</keyword>
<accession>A0A6A4HQR2</accession>
<organism evidence="2 3">
    <name type="scientific">Gymnopus androsaceus JB14</name>
    <dbReference type="NCBI Taxonomy" id="1447944"/>
    <lineage>
        <taxon>Eukaryota</taxon>
        <taxon>Fungi</taxon>
        <taxon>Dikarya</taxon>
        <taxon>Basidiomycota</taxon>
        <taxon>Agaricomycotina</taxon>
        <taxon>Agaricomycetes</taxon>
        <taxon>Agaricomycetidae</taxon>
        <taxon>Agaricales</taxon>
        <taxon>Marasmiineae</taxon>
        <taxon>Omphalotaceae</taxon>
        <taxon>Gymnopus</taxon>
    </lineage>
</organism>
<gene>
    <name evidence="2" type="ORF">BT96DRAFT_939647</name>
</gene>
<protein>
    <submittedName>
        <fullName evidence="2">Uncharacterized protein</fullName>
    </submittedName>
</protein>
<name>A0A6A4HQR2_9AGAR</name>
<evidence type="ECO:0000313" key="3">
    <source>
        <dbReference type="Proteomes" id="UP000799118"/>
    </source>
</evidence>
<keyword evidence="1" id="KW-0472">Membrane</keyword>
<keyword evidence="1" id="KW-1133">Transmembrane helix</keyword>